<evidence type="ECO:0000313" key="3">
    <source>
        <dbReference type="Proteomes" id="UP000095751"/>
    </source>
</evidence>
<feature type="compositionally biased region" description="Low complexity" evidence="1">
    <location>
        <begin position="1"/>
        <end position="13"/>
    </location>
</feature>
<evidence type="ECO:0000313" key="2">
    <source>
        <dbReference type="EMBL" id="OEU12537.1"/>
    </source>
</evidence>
<feature type="region of interest" description="Disordered" evidence="1">
    <location>
        <begin position="1"/>
        <end position="24"/>
    </location>
</feature>
<gene>
    <name evidence="2" type="ORF">FRACYDRAFT_219403</name>
</gene>
<dbReference type="AlphaFoldDB" id="A0A1E7F321"/>
<dbReference type="Proteomes" id="UP000095751">
    <property type="component" value="Unassembled WGS sequence"/>
</dbReference>
<dbReference type="KEGG" id="fcy:FRACYDRAFT_219403"/>
<protein>
    <submittedName>
        <fullName evidence="2">Uncharacterized protein</fullName>
    </submittedName>
</protein>
<name>A0A1E7F321_9STRA</name>
<evidence type="ECO:0000256" key="1">
    <source>
        <dbReference type="SAM" id="MobiDB-lite"/>
    </source>
</evidence>
<sequence>IVRDNIANNNNRRNVARDISPEDTACSSPKLPGLLDELIEADDLLVDIRPELLVPARLDALINLPLLDNVDVLPPLSPAILPYSGSGLCLLLNL</sequence>
<keyword evidence="3" id="KW-1185">Reference proteome</keyword>
<proteinExistence type="predicted"/>
<reference evidence="2 3" key="1">
    <citation type="submission" date="2016-09" db="EMBL/GenBank/DDBJ databases">
        <title>Extensive genetic diversity and differential bi-allelic expression allows diatom success in the polar Southern Ocean.</title>
        <authorList>
            <consortium name="DOE Joint Genome Institute"/>
            <person name="Mock T."/>
            <person name="Otillar R.P."/>
            <person name="Strauss J."/>
            <person name="Dupont C."/>
            <person name="Frickenhaus S."/>
            <person name="Maumus F."/>
            <person name="Mcmullan M."/>
            <person name="Sanges R."/>
            <person name="Schmutz J."/>
            <person name="Toseland A."/>
            <person name="Valas R."/>
            <person name="Veluchamy A."/>
            <person name="Ward B.J."/>
            <person name="Allen A."/>
            <person name="Barry K."/>
            <person name="Falciatore A."/>
            <person name="Ferrante M."/>
            <person name="Fortunato A.E."/>
            <person name="Gloeckner G."/>
            <person name="Gruber A."/>
            <person name="Hipkin R."/>
            <person name="Janech M."/>
            <person name="Kroth P."/>
            <person name="Leese F."/>
            <person name="Lindquist E."/>
            <person name="Lyon B.R."/>
            <person name="Martin J."/>
            <person name="Mayer C."/>
            <person name="Parker M."/>
            <person name="Quesneville H."/>
            <person name="Raymond J."/>
            <person name="Uhlig C."/>
            <person name="Valentin K.U."/>
            <person name="Worden A.Z."/>
            <person name="Armbrust E.V."/>
            <person name="Bowler C."/>
            <person name="Green B."/>
            <person name="Moulton V."/>
            <person name="Van Oosterhout C."/>
            <person name="Grigoriev I."/>
        </authorList>
    </citation>
    <scope>NUCLEOTIDE SEQUENCE [LARGE SCALE GENOMIC DNA]</scope>
    <source>
        <strain evidence="2 3">CCMP1102</strain>
    </source>
</reference>
<organism evidence="2 3">
    <name type="scientific">Fragilariopsis cylindrus CCMP1102</name>
    <dbReference type="NCBI Taxonomy" id="635003"/>
    <lineage>
        <taxon>Eukaryota</taxon>
        <taxon>Sar</taxon>
        <taxon>Stramenopiles</taxon>
        <taxon>Ochrophyta</taxon>
        <taxon>Bacillariophyta</taxon>
        <taxon>Bacillariophyceae</taxon>
        <taxon>Bacillariophycidae</taxon>
        <taxon>Bacillariales</taxon>
        <taxon>Bacillariaceae</taxon>
        <taxon>Fragilariopsis</taxon>
    </lineage>
</organism>
<feature type="non-terminal residue" evidence="2">
    <location>
        <position position="1"/>
    </location>
</feature>
<dbReference type="EMBL" id="KV784364">
    <property type="protein sequence ID" value="OEU12537.1"/>
    <property type="molecule type" value="Genomic_DNA"/>
</dbReference>
<accession>A0A1E7F321</accession>
<dbReference type="InParanoid" id="A0A1E7F321"/>